<dbReference type="SUPFAM" id="SSF50249">
    <property type="entry name" value="Nucleic acid-binding proteins"/>
    <property type="match status" value="1"/>
</dbReference>
<dbReference type="GO" id="GO:0046872">
    <property type="term" value="F:metal ion binding"/>
    <property type="evidence" value="ECO:0007669"/>
    <property type="project" value="UniProtKB-KW"/>
</dbReference>
<keyword evidence="6" id="KW-0255">Endonuclease</keyword>
<dbReference type="GO" id="GO:0004519">
    <property type="term" value="F:endonuclease activity"/>
    <property type="evidence" value="ECO:0007669"/>
    <property type="project" value="UniProtKB-KW"/>
</dbReference>
<keyword evidence="7" id="KW-0378">Hydrolase</keyword>
<keyword evidence="4" id="KW-0540">Nuclease</keyword>
<evidence type="ECO:0000313" key="12">
    <source>
        <dbReference type="EMBL" id="EXX85145.1"/>
    </source>
</evidence>
<dbReference type="PROSITE" id="PS50126">
    <property type="entry name" value="S1"/>
    <property type="match status" value="1"/>
</dbReference>
<gene>
    <name evidence="12" type="ORF">BG53_09555</name>
</gene>
<dbReference type="InterPro" id="IPR012340">
    <property type="entry name" value="NA-bd_OB-fold"/>
</dbReference>
<dbReference type="GO" id="GO:0004540">
    <property type="term" value="F:RNA nuclease activity"/>
    <property type="evidence" value="ECO:0007669"/>
    <property type="project" value="InterPro"/>
</dbReference>
<comment type="cofactor">
    <cofactor evidence="1">
        <name>Mg(2+)</name>
        <dbReference type="ChEBI" id="CHEBI:18420"/>
    </cofactor>
</comment>
<evidence type="ECO:0000256" key="6">
    <source>
        <dbReference type="ARBA" id="ARBA00022759"/>
    </source>
</evidence>
<keyword evidence="3" id="KW-0997">Cell inner membrane</keyword>
<evidence type="ECO:0000256" key="2">
    <source>
        <dbReference type="ARBA" id="ARBA00022475"/>
    </source>
</evidence>
<dbReference type="PANTHER" id="PTHR30001">
    <property type="entry name" value="RIBONUCLEASE"/>
    <property type="match status" value="1"/>
</dbReference>
<dbReference type="GO" id="GO:0003723">
    <property type="term" value="F:RNA binding"/>
    <property type="evidence" value="ECO:0007669"/>
    <property type="project" value="UniProtKB-KW"/>
</dbReference>
<proteinExistence type="predicted"/>
<dbReference type="InterPro" id="IPR019307">
    <property type="entry name" value="RNA-bd_AU-1/RNase_E/G"/>
</dbReference>
<evidence type="ECO:0000256" key="7">
    <source>
        <dbReference type="ARBA" id="ARBA00022801"/>
    </source>
</evidence>
<dbReference type="InterPro" id="IPR003029">
    <property type="entry name" value="S1_domain"/>
</dbReference>
<dbReference type="Pfam" id="PF10150">
    <property type="entry name" value="RNase_E_G"/>
    <property type="match status" value="1"/>
</dbReference>
<evidence type="ECO:0000313" key="13">
    <source>
        <dbReference type="Proteomes" id="UP000053750"/>
    </source>
</evidence>
<feature type="domain" description="S1 motif" evidence="11">
    <location>
        <begin position="38"/>
        <end position="116"/>
    </location>
</feature>
<keyword evidence="8" id="KW-0460">Magnesium</keyword>
<evidence type="ECO:0000256" key="9">
    <source>
        <dbReference type="ARBA" id="ARBA00022884"/>
    </source>
</evidence>
<organism evidence="12 13">
    <name type="scientific">Paenibacillus darwinianus</name>
    <dbReference type="NCBI Taxonomy" id="1380763"/>
    <lineage>
        <taxon>Bacteria</taxon>
        <taxon>Bacillati</taxon>
        <taxon>Bacillota</taxon>
        <taxon>Bacilli</taxon>
        <taxon>Bacillales</taxon>
        <taxon>Paenibacillaceae</taxon>
        <taxon>Paenibacillus</taxon>
    </lineage>
</organism>
<dbReference type="SMART" id="SM00316">
    <property type="entry name" value="S1"/>
    <property type="match status" value="1"/>
</dbReference>
<evidence type="ECO:0000256" key="5">
    <source>
        <dbReference type="ARBA" id="ARBA00022723"/>
    </source>
</evidence>
<sequence length="239" mass="26713">MKLRLVHVEEQTIETAVLEDGRLLEYHREASSGGQTAGNIYKGKVVNVLPGMQAAFVDIGQGKNAFLYIDDLLHPNLERQPQDKPSITALLRVGQELPVQIVKEPQGGKGARVTTHYSLPGRFLVYMPHADYVGVSKKIGSEAERSRLRQAGEEIREAGEGIILRTAAEGESRESLGKDAAHLRRLWQSVTRRAEHAPAPNELHREVGLMQRIVRDMLDVETDRIWIDDERALAEARAM</sequence>
<feature type="non-terminal residue" evidence="12">
    <location>
        <position position="239"/>
    </location>
</feature>
<dbReference type="Pfam" id="PF00575">
    <property type="entry name" value="S1"/>
    <property type="match status" value="1"/>
</dbReference>
<keyword evidence="2" id="KW-1003">Cell membrane</keyword>
<evidence type="ECO:0000256" key="4">
    <source>
        <dbReference type="ARBA" id="ARBA00022722"/>
    </source>
</evidence>
<reference evidence="12 13" key="1">
    <citation type="submission" date="2014-02" db="EMBL/GenBank/DDBJ databases">
        <title>Genome sequence of Paenibacillus darwinianus reveals adaptive mechanisms for survival in Antarctic soils.</title>
        <authorList>
            <person name="Dsouza M."/>
            <person name="Taylor M.W."/>
            <person name="Turner S.J."/>
            <person name="Aislabie J."/>
        </authorList>
    </citation>
    <scope>NUCLEOTIDE SEQUENCE [LARGE SCALE GENOMIC DNA]</scope>
    <source>
        <strain evidence="12 13">CE1</strain>
    </source>
</reference>
<dbReference type="GO" id="GO:0005737">
    <property type="term" value="C:cytoplasm"/>
    <property type="evidence" value="ECO:0007669"/>
    <property type="project" value="TreeGrafter"/>
</dbReference>
<dbReference type="GO" id="GO:0006364">
    <property type="term" value="P:rRNA processing"/>
    <property type="evidence" value="ECO:0007669"/>
    <property type="project" value="TreeGrafter"/>
</dbReference>
<keyword evidence="13" id="KW-1185">Reference proteome</keyword>
<dbReference type="GO" id="GO:0016787">
    <property type="term" value="F:hydrolase activity"/>
    <property type="evidence" value="ECO:0007669"/>
    <property type="project" value="UniProtKB-KW"/>
</dbReference>
<dbReference type="RefSeq" id="WP_036716625.1">
    <property type="nucleotide sequence ID" value="NZ_KK082305.1"/>
</dbReference>
<evidence type="ECO:0000256" key="8">
    <source>
        <dbReference type="ARBA" id="ARBA00022842"/>
    </source>
</evidence>
<dbReference type="InterPro" id="IPR004659">
    <property type="entry name" value="RNase_E/G"/>
</dbReference>
<keyword evidence="5" id="KW-0479">Metal-binding</keyword>
<evidence type="ECO:0000259" key="11">
    <source>
        <dbReference type="PROSITE" id="PS50126"/>
    </source>
</evidence>
<dbReference type="Proteomes" id="UP000053750">
    <property type="component" value="Unassembled WGS sequence"/>
</dbReference>
<protein>
    <submittedName>
        <fullName evidence="12">Ribonuclease</fullName>
    </submittedName>
</protein>
<dbReference type="EMBL" id="JFHU01000241">
    <property type="protein sequence ID" value="EXX85145.1"/>
    <property type="molecule type" value="Genomic_DNA"/>
</dbReference>
<accession>A0A9W5RYT1</accession>
<name>A0A9W5RYT1_9BACL</name>
<dbReference type="Gene3D" id="2.40.50.140">
    <property type="entry name" value="Nucleic acid-binding proteins"/>
    <property type="match status" value="1"/>
</dbReference>
<evidence type="ECO:0000256" key="10">
    <source>
        <dbReference type="ARBA" id="ARBA00023136"/>
    </source>
</evidence>
<dbReference type="OrthoDB" id="9804278at2"/>
<keyword evidence="10" id="KW-0472">Membrane</keyword>
<dbReference type="PANTHER" id="PTHR30001:SF1">
    <property type="entry name" value="RIBONUCLEASE E_G-LIKE PROTEIN, CHLOROPLASTIC"/>
    <property type="match status" value="1"/>
</dbReference>
<comment type="caution">
    <text evidence="12">The sequence shown here is derived from an EMBL/GenBank/DDBJ whole genome shotgun (WGS) entry which is preliminary data.</text>
</comment>
<evidence type="ECO:0000256" key="1">
    <source>
        <dbReference type="ARBA" id="ARBA00001946"/>
    </source>
</evidence>
<evidence type="ECO:0000256" key="3">
    <source>
        <dbReference type="ARBA" id="ARBA00022519"/>
    </source>
</evidence>
<keyword evidence="9" id="KW-0694">RNA-binding</keyword>
<dbReference type="AlphaFoldDB" id="A0A9W5RYT1"/>
<dbReference type="CDD" id="cd04453">
    <property type="entry name" value="S1_RNase_E"/>
    <property type="match status" value="1"/>
</dbReference>